<dbReference type="Pfam" id="PF05136">
    <property type="entry name" value="Phage_portal_2"/>
    <property type="match status" value="1"/>
</dbReference>
<proteinExistence type="predicted"/>
<dbReference type="InterPro" id="IPR006429">
    <property type="entry name" value="Phage_lambda_portal"/>
</dbReference>
<protein>
    <submittedName>
        <fullName evidence="1">Phage portal protein</fullName>
    </submittedName>
</protein>
<dbReference type="EMBL" id="JRPR02000001">
    <property type="protein sequence ID" value="TLD97881.1"/>
    <property type="molecule type" value="Genomic_DNA"/>
</dbReference>
<dbReference type="GO" id="GO:0019068">
    <property type="term" value="P:virion assembly"/>
    <property type="evidence" value="ECO:0007669"/>
    <property type="project" value="InterPro"/>
</dbReference>
<dbReference type="Proteomes" id="UP000029733">
    <property type="component" value="Unassembled WGS sequence"/>
</dbReference>
<dbReference type="OrthoDB" id="622132at2"/>
<organism evidence="1 2">
    <name type="scientific">Helicobacter jaachi</name>
    <dbReference type="NCBI Taxonomy" id="1677920"/>
    <lineage>
        <taxon>Bacteria</taxon>
        <taxon>Pseudomonadati</taxon>
        <taxon>Campylobacterota</taxon>
        <taxon>Epsilonproteobacteria</taxon>
        <taxon>Campylobacterales</taxon>
        <taxon>Helicobacteraceae</taxon>
        <taxon>Helicobacter</taxon>
    </lineage>
</organism>
<gene>
    <name evidence="1" type="ORF">LS71_002675</name>
</gene>
<comment type="caution">
    <text evidence="1">The sequence shown here is derived from an EMBL/GenBank/DDBJ whole genome shotgun (WGS) entry which is preliminary data.</text>
</comment>
<sequence>MIFAPFFKKGTERQTKRYYAAPSLNPSLLERSELLNLALSSSFDTHIAQLRNQARALSVSNPIINGYFQTLEAEIFGDNGIILDLHSPNAALNKKIETLWTLWREQSQAQNLDFWNIESLSLLYLVRDGECFLYVSESEAGLKLTLIEPENIDTNINDEVKNIKQGIQFDAKGTPIFYFIENSDKKVEKVSAEHILHIFKPHAQSQVRGLTHLSAVIYPCYQKDKFKSAELKLARLKSEITAIATREEESFSIDSGKMFGNDEEPQDKHIIQEAQVGKINYLDDNVKLQFTEAHNATNMEFFIKQTDREVAKSLGISYSTLTGDLSDVNYSSIRHGGSEQRRVFRKMQHFIIRKLHNKIFEKWLINELKRGQINTKEYETALHNYTFKAQGWEYIDPAKEMSANKIALQTGQKTLMEILREKGKELDTHLEELKKEEEVYKQVAINQTLQGVKK</sequence>
<dbReference type="NCBIfam" id="TIGR01539">
    <property type="entry name" value="portal_lambda"/>
    <property type="match status" value="1"/>
</dbReference>
<dbReference type="AlphaFoldDB" id="A0A4U8TD13"/>
<evidence type="ECO:0000313" key="2">
    <source>
        <dbReference type="Proteomes" id="UP000029733"/>
    </source>
</evidence>
<reference evidence="1 2" key="1">
    <citation type="journal article" date="2014" name="Genome Announc.">
        <title>Draft genome sequences of eight enterohepatic helicobacter species isolated from both laboratory and wild rodents.</title>
        <authorList>
            <person name="Sheh A."/>
            <person name="Shen Z."/>
            <person name="Fox J.G."/>
        </authorList>
    </citation>
    <scope>NUCLEOTIDE SEQUENCE [LARGE SCALE GENOMIC DNA]</scope>
    <source>
        <strain evidence="1 2">MIT 09-6949</strain>
    </source>
</reference>
<accession>A0A4U8TD13</accession>
<evidence type="ECO:0000313" key="1">
    <source>
        <dbReference type="EMBL" id="TLD97881.1"/>
    </source>
</evidence>
<dbReference type="GO" id="GO:0005198">
    <property type="term" value="F:structural molecule activity"/>
    <property type="evidence" value="ECO:0007669"/>
    <property type="project" value="InterPro"/>
</dbReference>
<keyword evidence="2" id="KW-1185">Reference proteome</keyword>
<name>A0A4U8TD13_9HELI</name>